<keyword evidence="3" id="KW-1185">Reference proteome</keyword>
<dbReference type="Proteomes" id="UP000295344">
    <property type="component" value="Unassembled WGS sequence"/>
</dbReference>
<protein>
    <submittedName>
        <fullName evidence="2">Uncharacterized protein</fullName>
    </submittedName>
</protein>
<evidence type="ECO:0000313" key="3">
    <source>
        <dbReference type="Proteomes" id="UP000295344"/>
    </source>
</evidence>
<dbReference type="AlphaFoldDB" id="A0A4R7FHP6"/>
<dbReference type="EMBL" id="SOAM01000003">
    <property type="protein sequence ID" value="TDS75834.1"/>
    <property type="molecule type" value="Genomic_DNA"/>
</dbReference>
<reference evidence="2 3" key="1">
    <citation type="submission" date="2019-03" db="EMBL/GenBank/DDBJ databases">
        <title>Genomic Encyclopedia of Archaeal and Bacterial Type Strains, Phase II (KMG-II): from individual species to whole genera.</title>
        <authorList>
            <person name="Goeker M."/>
        </authorList>
    </citation>
    <scope>NUCLEOTIDE SEQUENCE [LARGE SCALE GENOMIC DNA]</scope>
    <source>
        <strain evidence="2 3">DSM 24782</strain>
    </source>
</reference>
<dbReference type="RefSeq" id="WP_133767078.1">
    <property type="nucleotide sequence ID" value="NZ_BAAARP010000001.1"/>
</dbReference>
<dbReference type="OrthoDB" id="4981253at2"/>
<proteinExistence type="predicted"/>
<accession>A0A4R7FHP6</accession>
<comment type="caution">
    <text evidence="2">The sequence shown here is derived from an EMBL/GenBank/DDBJ whole genome shotgun (WGS) entry which is preliminary data.</text>
</comment>
<name>A0A4R7FHP6_9MICO</name>
<organism evidence="2 3">
    <name type="scientific">Amnibacterium kyonggiense</name>
    <dbReference type="NCBI Taxonomy" id="595671"/>
    <lineage>
        <taxon>Bacteria</taxon>
        <taxon>Bacillati</taxon>
        <taxon>Actinomycetota</taxon>
        <taxon>Actinomycetes</taxon>
        <taxon>Micrococcales</taxon>
        <taxon>Microbacteriaceae</taxon>
        <taxon>Amnibacterium</taxon>
    </lineage>
</organism>
<gene>
    <name evidence="2" type="ORF">CLV52_2943</name>
</gene>
<feature type="region of interest" description="Disordered" evidence="1">
    <location>
        <begin position="60"/>
        <end position="83"/>
    </location>
</feature>
<evidence type="ECO:0000256" key="1">
    <source>
        <dbReference type="SAM" id="MobiDB-lite"/>
    </source>
</evidence>
<sequence length="83" mass="9039">MSGRSLRERLFGGARGLDKNLLPFMGPAQVGAGHPEEPYRLPDDPRCPICGGPMALHALDRSADPSRPTRMICPPRDTWDDAA</sequence>
<evidence type="ECO:0000313" key="2">
    <source>
        <dbReference type="EMBL" id="TDS75834.1"/>
    </source>
</evidence>